<organism evidence="2">
    <name type="scientific">Lygus hesperus</name>
    <name type="common">Western plant bug</name>
    <dbReference type="NCBI Taxonomy" id="30085"/>
    <lineage>
        <taxon>Eukaryota</taxon>
        <taxon>Metazoa</taxon>
        <taxon>Ecdysozoa</taxon>
        <taxon>Arthropoda</taxon>
        <taxon>Hexapoda</taxon>
        <taxon>Insecta</taxon>
        <taxon>Pterygota</taxon>
        <taxon>Neoptera</taxon>
        <taxon>Paraneoptera</taxon>
        <taxon>Hemiptera</taxon>
        <taxon>Heteroptera</taxon>
        <taxon>Panheteroptera</taxon>
        <taxon>Cimicomorpha</taxon>
        <taxon>Miridae</taxon>
        <taxon>Mirini</taxon>
        <taxon>Lygus</taxon>
    </lineage>
</organism>
<proteinExistence type="predicted"/>
<name>A0A0A9W333_LYGHE</name>
<reference evidence="2" key="2">
    <citation type="submission" date="2014-07" db="EMBL/GenBank/DDBJ databases">
        <authorList>
            <person name="Hull J."/>
        </authorList>
    </citation>
    <scope>NUCLEOTIDE SEQUENCE</scope>
</reference>
<gene>
    <name evidence="2" type="primary">htpG_0</name>
    <name evidence="3" type="synonym">htpG_1</name>
    <name evidence="2" type="ORF">CM83_84085</name>
    <name evidence="3" type="ORF">CM83_84086</name>
</gene>
<dbReference type="AlphaFoldDB" id="A0A0A9W333"/>
<evidence type="ECO:0000313" key="3">
    <source>
        <dbReference type="EMBL" id="JAG02860.1"/>
    </source>
</evidence>
<dbReference type="EMBL" id="GBHO01040747">
    <property type="protein sequence ID" value="JAG02857.1"/>
    <property type="molecule type" value="Transcribed_RNA"/>
</dbReference>
<protein>
    <submittedName>
        <fullName evidence="2">Chaperone protein htpG</fullName>
    </submittedName>
</protein>
<evidence type="ECO:0000256" key="1">
    <source>
        <dbReference type="SAM" id="MobiDB-lite"/>
    </source>
</evidence>
<sequence length="101" mass="11758">MAEVLRGDTDDIAHTTAMYHAQYRRQARRSICEYGQSDRQVEERNDTSMLYQSGTDKSLDELRATPQLYQSYDAAVLDSTDDVKTIKQTEQIYRARCEKQQ</sequence>
<feature type="compositionally biased region" description="Polar residues" evidence="1">
    <location>
        <begin position="47"/>
        <end position="56"/>
    </location>
</feature>
<accession>A0A0A9W333</accession>
<feature type="region of interest" description="Disordered" evidence="1">
    <location>
        <begin position="36"/>
        <end position="57"/>
    </location>
</feature>
<evidence type="ECO:0000313" key="2">
    <source>
        <dbReference type="EMBL" id="JAG02857.1"/>
    </source>
</evidence>
<reference evidence="2" key="1">
    <citation type="journal article" date="2014" name="PLoS ONE">
        <title>Transcriptome-Based Identification of ABC Transporters in the Western Tarnished Plant Bug Lygus hesperus.</title>
        <authorList>
            <person name="Hull J.J."/>
            <person name="Chaney K."/>
            <person name="Geib S.M."/>
            <person name="Fabrick J.A."/>
            <person name="Brent C.S."/>
            <person name="Walsh D."/>
            <person name="Lavine L.C."/>
        </authorList>
    </citation>
    <scope>NUCLEOTIDE SEQUENCE</scope>
</reference>
<dbReference type="EMBL" id="GBHO01040744">
    <property type="protein sequence ID" value="JAG02860.1"/>
    <property type="molecule type" value="Transcribed_RNA"/>
</dbReference>